<gene>
    <name evidence="1" type="ORF">NAT47_08975</name>
</gene>
<dbReference type="Proteomes" id="UP001203342">
    <property type="component" value="Unassembled WGS sequence"/>
</dbReference>
<protein>
    <submittedName>
        <fullName evidence="1">Uncharacterized protein</fullName>
    </submittedName>
</protein>
<proteinExistence type="predicted"/>
<dbReference type="RefSeq" id="WP_250582096.1">
    <property type="nucleotide sequence ID" value="NZ_JAMLJN010000006.1"/>
</dbReference>
<organism evidence="1 2">
    <name type="scientific">Flavobacterium fragile</name>
    <dbReference type="NCBI Taxonomy" id="2949085"/>
    <lineage>
        <taxon>Bacteria</taxon>
        <taxon>Pseudomonadati</taxon>
        <taxon>Bacteroidota</taxon>
        <taxon>Flavobacteriia</taxon>
        <taxon>Flavobacteriales</taxon>
        <taxon>Flavobacteriaceae</taxon>
        <taxon>Flavobacterium</taxon>
    </lineage>
</organism>
<evidence type="ECO:0000313" key="1">
    <source>
        <dbReference type="EMBL" id="MCL9770550.1"/>
    </source>
</evidence>
<accession>A0ABT0TJH6</accession>
<sequence>MDLYDFFFGGSKEGVLPGVDLLSRWRWSGLPVEVAILFGPGFSGILMLF</sequence>
<name>A0ABT0TJH6_9FLAO</name>
<reference evidence="1 2" key="1">
    <citation type="submission" date="2022-05" db="EMBL/GenBank/DDBJ databases">
        <title>Flavobacterium sp., isolated from activated sludge.</title>
        <authorList>
            <person name="Ran Q."/>
        </authorList>
    </citation>
    <scope>NUCLEOTIDE SEQUENCE [LARGE SCALE GENOMIC DNA]</scope>
    <source>
        <strain evidence="1 2">HXWNR69</strain>
    </source>
</reference>
<comment type="caution">
    <text evidence="1">The sequence shown here is derived from an EMBL/GenBank/DDBJ whole genome shotgun (WGS) entry which is preliminary data.</text>
</comment>
<dbReference type="EMBL" id="JAMLJN010000006">
    <property type="protein sequence ID" value="MCL9770550.1"/>
    <property type="molecule type" value="Genomic_DNA"/>
</dbReference>
<evidence type="ECO:0000313" key="2">
    <source>
        <dbReference type="Proteomes" id="UP001203342"/>
    </source>
</evidence>
<keyword evidence="2" id="KW-1185">Reference proteome</keyword>